<protein>
    <submittedName>
        <fullName evidence="2">Alpha/beta fold hydrolase</fullName>
    </submittedName>
</protein>
<name>A0A939MRF4_9MICO</name>
<comment type="caution">
    <text evidence="2">The sequence shown here is derived from an EMBL/GenBank/DDBJ whole genome shotgun (WGS) entry which is preliminary data.</text>
</comment>
<evidence type="ECO:0000259" key="1">
    <source>
        <dbReference type="Pfam" id="PF00561"/>
    </source>
</evidence>
<keyword evidence="3" id="KW-1185">Reference proteome</keyword>
<dbReference type="EMBL" id="JAGDYM010000020">
    <property type="protein sequence ID" value="MBO1903231.1"/>
    <property type="molecule type" value="Genomic_DNA"/>
</dbReference>
<gene>
    <name evidence="2" type="ORF">J4H92_14900</name>
</gene>
<dbReference type="InterPro" id="IPR029058">
    <property type="entry name" value="AB_hydrolase_fold"/>
</dbReference>
<accession>A0A939MRF4</accession>
<dbReference type="Pfam" id="PF00561">
    <property type="entry name" value="Abhydrolase_1"/>
    <property type="match status" value="1"/>
</dbReference>
<dbReference type="SUPFAM" id="SSF53474">
    <property type="entry name" value="alpha/beta-Hydrolases"/>
    <property type="match status" value="1"/>
</dbReference>
<dbReference type="RefSeq" id="WP_208098964.1">
    <property type="nucleotide sequence ID" value="NZ_JAGDYM010000020.1"/>
</dbReference>
<keyword evidence="2" id="KW-0378">Hydrolase</keyword>
<dbReference type="Gene3D" id="3.40.50.1820">
    <property type="entry name" value="alpha/beta hydrolase"/>
    <property type="match status" value="1"/>
</dbReference>
<feature type="domain" description="AB hydrolase-1" evidence="1">
    <location>
        <begin position="32"/>
        <end position="127"/>
    </location>
</feature>
<sequence>MRIVDHRGDPVRHGRARVNGIRLHYVTAGQGPALLLVHGTPKTHSYWSRIIPMLTERFTVVAPDVRGFGDSDRPLTSAGYDSETITTDLAELMDGLGHETYGVHGEDRGAEYAYVLAGRFRDRVTRLSFGEMMLSGLGLEEMSYLNEENLRARMERRGTWKWHNPFFFIPDLPEFLITGRERDFFTWWMRAEMWDPTALPDEAVEEWTFHIASPGGLRALLDTYRSPFANGATNRRLAEDPLSIPVMATGAREFYGPYVGELMRRVATDVTEHLWDDCGHSLALEQPDRLARNLIEFMSE</sequence>
<dbReference type="GO" id="GO:0016787">
    <property type="term" value="F:hydrolase activity"/>
    <property type="evidence" value="ECO:0007669"/>
    <property type="project" value="UniProtKB-KW"/>
</dbReference>
<organism evidence="2 3">
    <name type="scientific">Leucobacter weissii</name>
    <dbReference type="NCBI Taxonomy" id="1983706"/>
    <lineage>
        <taxon>Bacteria</taxon>
        <taxon>Bacillati</taxon>
        <taxon>Actinomycetota</taxon>
        <taxon>Actinomycetes</taxon>
        <taxon>Micrococcales</taxon>
        <taxon>Microbacteriaceae</taxon>
        <taxon>Leucobacter</taxon>
    </lineage>
</organism>
<dbReference type="PANTHER" id="PTHR43329">
    <property type="entry name" value="EPOXIDE HYDROLASE"/>
    <property type="match status" value="1"/>
</dbReference>
<dbReference type="InterPro" id="IPR000073">
    <property type="entry name" value="AB_hydrolase_1"/>
</dbReference>
<dbReference type="AlphaFoldDB" id="A0A939MRF4"/>
<dbReference type="Proteomes" id="UP000664382">
    <property type="component" value="Unassembled WGS sequence"/>
</dbReference>
<proteinExistence type="predicted"/>
<reference evidence="2" key="1">
    <citation type="submission" date="2021-03" db="EMBL/GenBank/DDBJ databases">
        <title>Leucobacter chromiisoli sp. nov., isolated from chromium-containing soil of chemical plant.</title>
        <authorList>
            <person name="Xu Z."/>
        </authorList>
    </citation>
    <scope>NUCLEOTIDE SEQUENCE</scope>
    <source>
        <strain evidence="2">S27</strain>
    </source>
</reference>
<evidence type="ECO:0000313" key="2">
    <source>
        <dbReference type="EMBL" id="MBO1903231.1"/>
    </source>
</evidence>
<evidence type="ECO:0000313" key="3">
    <source>
        <dbReference type="Proteomes" id="UP000664382"/>
    </source>
</evidence>